<evidence type="ECO:0000256" key="4">
    <source>
        <dbReference type="ARBA" id="ARBA00022617"/>
    </source>
</evidence>
<feature type="transmembrane region" description="Helical" evidence="12">
    <location>
        <begin position="149"/>
        <end position="167"/>
    </location>
</feature>
<keyword evidence="7" id="KW-0249">Electron transport</keyword>
<feature type="transmembrane region" description="Helical" evidence="12">
    <location>
        <begin position="249"/>
        <end position="270"/>
    </location>
</feature>
<accession>A0A4D9CVZ3</accession>
<evidence type="ECO:0000256" key="7">
    <source>
        <dbReference type="ARBA" id="ARBA00022982"/>
    </source>
</evidence>
<evidence type="ECO:0000256" key="3">
    <source>
        <dbReference type="ARBA" id="ARBA00022448"/>
    </source>
</evidence>
<keyword evidence="5 12" id="KW-0812">Transmembrane</keyword>
<dbReference type="Proteomes" id="UP000355283">
    <property type="component" value="Unassembled WGS sequence"/>
</dbReference>
<keyword evidence="10 12" id="KW-0472">Membrane</keyword>
<keyword evidence="8 12" id="KW-1133">Transmembrane helix</keyword>
<evidence type="ECO:0000256" key="5">
    <source>
        <dbReference type="ARBA" id="ARBA00022692"/>
    </source>
</evidence>
<dbReference type="OrthoDB" id="432881at2759"/>
<keyword evidence="6" id="KW-0479">Metal-binding</keyword>
<evidence type="ECO:0000256" key="8">
    <source>
        <dbReference type="ARBA" id="ARBA00022989"/>
    </source>
</evidence>
<name>A0A4D9CVZ3_9STRA</name>
<feature type="compositionally biased region" description="Basic and acidic residues" evidence="11">
    <location>
        <begin position="297"/>
        <end position="312"/>
    </location>
</feature>
<keyword evidence="15" id="KW-1185">Reference proteome</keyword>
<keyword evidence="3" id="KW-0813">Transport</keyword>
<keyword evidence="9" id="KW-0408">Iron</keyword>
<evidence type="ECO:0000256" key="2">
    <source>
        <dbReference type="ARBA" id="ARBA00004141"/>
    </source>
</evidence>
<evidence type="ECO:0000256" key="1">
    <source>
        <dbReference type="ARBA" id="ARBA00001970"/>
    </source>
</evidence>
<evidence type="ECO:0000313" key="15">
    <source>
        <dbReference type="Proteomes" id="UP000355283"/>
    </source>
</evidence>
<evidence type="ECO:0000256" key="9">
    <source>
        <dbReference type="ARBA" id="ARBA00023004"/>
    </source>
</evidence>
<feature type="transmembrane region" description="Helical" evidence="12">
    <location>
        <begin position="73"/>
        <end position="92"/>
    </location>
</feature>
<dbReference type="AlphaFoldDB" id="A0A4D9CVZ3"/>
<evidence type="ECO:0000256" key="6">
    <source>
        <dbReference type="ARBA" id="ARBA00022723"/>
    </source>
</evidence>
<evidence type="ECO:0000256" key="12">
    <source>
        <dbReference type="SAM" id="Phobius"/>
    </source>
</evidence>
<evidence type="ECO:0000256" key="11">
    <source>
        <dbReference type="SAM" id="MobiDB-lite"/>
    </source>
</evidence>
<protein>
    <recommendedName>
        <fullName evidence="13">Cytochrome b561 domain-containing protein</fullName>
    </recommendedName>
</protein>
<dbReference type="Pfam" id="PF03188">
    <property type="entry name" value="Cytochrom_B561"/>
    <property type="match status" value="1"/>
</dbReference>
<dbReference type="InterPro" id="IPR006593">
    <property type="entry name" value="Cyt_b561/ferric_Rdtase_TM"/>
</dbReference>
<dbReference type="GO" id="GO:0140575">
    <property type="term" value="F:transmembrane monodehydroascorbate reductase activity"/>
    <property type="evidence" value="ECO:0007669"/>
    <property type="project" value="InterPro"/>
</dbReference>
<gene>
    <name evidence="14" type="ORF">NSK_005967</name>
</gene>
<dbReference type="InterPro" id="IPR045150">
    <property type="entry name" value="CYB561D1/2"/>
</dbReference>
<feature type="region of interest" description="Disordered" evidence="11">
    <location>
        <begin position="297"/>
        <end position="331"/>
    </location>
</feature>
<feature type="transmembrane region" description="Helical" evidence="12">
    <location>
        <begin position="179"/>
        <end position="199"/>
    </location>
</feature>
<dbReference type="SMART" id="SM00665">
    <property type="entry name" value="B561"/>
    <property type="match status" value="1"/>
</dbReference>
<evidence type="ECO:0000313" key="14">
    <source>
        <dbReference type="EMBL" id="TFJ82774.1"/>
    </source>
</evidence>
<evidence type="ECO:0000259" key="13">
    <source>
        <dbReference type="PROSITE" id="PS50939"/>
    </source>
</evidence>
<comment type="caution">
    <text evidence="14">The sequence shown here is derived from an EMBL/GenBank/DDBJ whole genome shotgun (WGS) entry which is preliminary data.</text>
</comment>
<dbReference type="GO" id="GO:0046872">
    <property type="term" value="F:metal ion binding"/>
    <property type="evidence" value="ECO:0007669"/>
    <property type="project" value="UniProtKB-KW"/>
</dbReference>
<feature type="domain" description="Cytochrome b561" evidence="13">
    <location>
        <begin position="66"/>
        <end position="280"/>
    </location>
</feature>
<dbReference type="EMBL" id="SDOX01000095">
    <property type="protein sequence ID" value="TFJ82774.1"/>
    <property type="molecule type" value="Genomic_DNA"/>
</dbReference>
<dbReference type="Gene3D" id="1.20.120.1770">
    <property type="match status" value="1"/>
</dbReference>
<comment type="cofactor">
    <cofactor evidence="1">
        <name>heme b</name>
        <dbReference type="ChEBI" id="CHEBI:60344"/>
    </cofactor>
</comment>
<keyword evidence="4" id="KW-0349">Heme</keyword>
<evidence type="ECO:0000256" key="10">
    <source>
        <dbReference type="ARBA" id="ARBA00023136"/>
    </source>
</evidence>
<feature type="transmembrane region" description="Helical" evidence="12">
    <location>
        <begin position="104"/>
        <end position="122"/>
    </location>
</feature>
<reference evidence="14 15" key="1">
    <citation type="submission" date="2019-01" db="EMBL/GenBank/DDBJ databases">
        <title>Nuclear Genome Assembly of the Microalgal Biofuel strain Nannochloropsis salina CCMP1776.</title>
        <authorList>
            <person name="Hovde B."/>
        </authorList>
    </citation>
    <scope>NUCLEOTIDE SEQUENCE [LARGE SCALE GENOMIC DNA]</scope>
    <source>
        <strain evidence="14 15">CCMP1776</strain>
    </source>
</reference>
<comment type="subcellular location">
    <subcellularLocation>
        <location evidence="2">Membrane</location>
        <topology evidence="2">Multi-pass membrane protein</topology>
    </subcellularLocation>
</comment>
<dbReference type="PROSITE" id="PS50939">
    <property type="entry name" value="CYTOCHROME_B561"/>
    <property type="match status" value="1"/>
</dbReference>
<sequence length="331" mass="36833">MIVSNIYNRLKSLVRDSHCIPETPDGSGGGLLVEDDDNYRQRPFVKTLDNVTELRRNFVARLKILDPLVESNLIIHLFAISLLLWIWGISLARAHTLTLFSFHPVFMSMGCVLFMTEGILAYRNHACFQFLSPIMRNSARVKLQNIHRGFHILAAVCVVLGMAFIFSNKVKKHRTILPTSIHAALGFLVCALMVLQMIAGLEKLDAQRSGVIGGIGRDGGGVLHRWHGKAGLILYDVAMATVATGVVKSLGFGLMTFFMVLHVCLVWFMVHLQMGSRPFRPTEEGGLTDRELIELRREGGCDRGDEKGEKGRGSNSNFVPRKDSGDFTEPI</sequence>
<dbReference type="PANTHER" id="PTHR15422:SF45">
    <property type="entry name" value="CYTOCHROME B561 DOMAIN-CONTAINING PROTEIN"/>
    <property type="match status" value="1"/>
</dbReference>
<dbReference type="PANTHER" id="PTHR15422">
    <property type="entry name" value="OS05G0565100 PROTEIN"/>
    <property type="match status" value="1"/>
</dbReference>
<dbReference type="GO" id="GO:0016020">
    <property type="term" value="C:membrane"/>
    <property type="evidence" value="ECO:0007669"/>
    <property type="project" value="UniProtKB-SubCell"/>
</dbReference>
<organism evidence="14 15">
    <name type="scientific">Nannochloropsis salina CCMP1776</name>
    <dbReference type="NCBI Taxonomy" id="1027361"/>
    <lineage>
        <taxon>Eukaryota</taxon>
        <taxon>Sar</taxon>
        <taxon>Stramenopiles</taxon>
        <taxon>Ochrophyta</taxon>
        <taxon>Eustigmatophyceae</taxon>
        <taxon>Eustigmatales</taxon>
        <taxon>Monodopsidaceae</taxon>
        <taxon>Microchloropsis</taxon>
        <taxon>Microchloropsis salina</taxon>
    </lineage>
</organism>
<proteinExistence type="predicted"/>